<keyword evidence="2" id="KW-1185">Reference proteome</keyword>
<comment type="caution">
    <text evidence="1">The sequence shown here is derived from an EMBL/GenBank/DDBJ whole genome shotgun (WGS) entry which is preliminary data.</text>
</comment>
<dbReference type="PANTHER" id="PTHR34543">
    <property type="entry name" value="PROTEIN ABA DEFICIENT 4, CHLOROPLASTIC"/>
    <property type="match status" value="1"/>
</dbReference>
<organism evidence="1 2">
    <name type="scientific">Cinchona calisaya</name>
    <dbReference type="NCBI Taxonomy" id="153742"/>
    <lineage>
        <taxon>Eukaryota</taxon>
        <taxon>Viridiplantae</taxon>
        <taxon>Streptophyta</taxon>
        <taxon>Embryophyta</taxon>
        <taxon>Tracheophyta</taxon>
        <taxon>Spermatophyta</taxon>
        <taxon>Magnoliopsida</taxon>
        <taxon>eudicotyledons</taxon>
        <taxon>Gunneridae</taxon>
        <taxon>Pentapetalae</taxon>
        <taxon>asterids</taxon>
        <taxon>lamiids</taxon>
        <taxon>Gentianales</taxon>
        <taxon>Rubiaceae</taxon>
        <taxon>Cinchonoideae</taxon>
        <taxon>Cinchoneae</taxon>
        <taxon>Cinchona</taxon>
    </lineage>
</organism>
<dbReference type="PANTHER" id="PTHR34543:SF1">
    <property type="entry name" value="PROTEIN ABA DEFICIENT 4, CHLOROPLASTIC"/>
    <property type="match status" value="1"/>
</dbReference>
<name>A0ABD3A167_9GENT</name>
<protein>
    <recommendedName>
        <fullName evidence="3">Protein ABA DEFICIENT 4, chloroplastic</fullName>
    </recommendedName>
</protein>
<dbReference type="Pfam" id="PF14108">
    <property type="entry name" value="ABA4-like"/>
    <property type="match status" value="1"/>
</dbReference>
<dbReference type="InterPro" id="IPR025461">
    <property type="entry name" value="ABA4-like"/>
</dbReference>
<accession>A0ABD3A167</accession>
<evidence type="ECO:0000313" key="2">
    <source>
        <dbReference type="Proteomes" id="UP001630127"/>
    </source>
</evidence>
<evidence type="ECO:0008006" key="3">
    <source>
        <dbReference type="Google" id="ProtNLM"/>
    </source>
</evidence>
<dbReference type="EMBL" id="JBJUIK010000006">
    <property type="protein sequence ID" value="KAL3525466.1"/>
    <property type="molecule type" value="Genomic_DNA"/>
</dbReference>
<proteinExistence type="predicted"/>
<reference evidence="1 2" key="1">
    <citation type="submission" date="2024-11" db="EMBL/GenBank/DDBJ databases">
        <title>A near-complete genome assembly of Cinchona calisaya.</title>
        <authorList>
            <person name="Lian D.C."/>
            <person name="Zhao X.W."/>
            <person name="Wei L."/>
        </authorList>
    </citation>
    <scope>NUCLEOTIDE SEQUENCE [LARGE SCALE GENOMIC DNA]</scope>
    <source>
        <tissue evidence="1">Nenye</tissue>
    </source>
</reference>
<sequence>MAFSSCFSHAQMPFKVDDHIGLRSRFSGGMAVMSKRSLFAFGSLNTKLFTGSPEEMGTMLSTKWSSSRRSIANIQPNLGRAVECRKGSRVAARDELLFDSSFRSLVPASRLESIKNYLLGYAGLSSSQLADSAFTLGTAAVLPFYTLMVAAPKAEFLSAIAKLFSSETTLASAWIHLLVIDLFAARQVFHDGLQANVETRHSVSLCLLCCPIGILAHFITKTLTSKVEQQFDS</sequence>
<gene>
    <name evidence="1" type="ORF">ACH5RR_013838</name>
</gene>
<dbReference type="AlphaFoldDB" id="A0ABD3A167"/>
<evidence type="ECO:0000313" key="1">
    <source>
        <dbReference type="EMBL" id="KAL3525466.1"/>
    </source>
</evidence>
<dbReference type="Proteomes" id="UP001630127">
    <property type="component" value="Unassembled WGS sequence"/>
</dbReference>